<evidence type="ECO:0000259" key="1">
    <source>
        <dbReference type="PROSITE" id="PS51186"/>
    </source>
</evidence>
<dbReference type="PROSITE" id="PS51186">
    <property type="entry name" value="GNAT"/>
    <property type="match status" value="1"/>
</dbReference>
<dbReference type="InterPro" id="IPR016181">
    <property type="entry name" value="Acyl_CoA_acyltransferase"/>
</dbReference>
<dbReference type="Pfam" id="PF13673">
    <property type="entry name" value="Acetyltransf_10"/>
    <property type="match status" value="1"/>
</dbReference>
<dbReference type="Gene3D" id="3.40.630.30">
    <property type="match status" value="1"/>
</dbReference>
<dbReference type="EMBL" id="JBHULR010000003">
    <property type="protein sequence ID" value="MFD2547398.1"/>
    <property type="molecule type" value="Genomic_DNA"/>
</dbReference>
<keyword evidence="3" id="KW-1185">Reference proteome</keyword>
<name>A0ABW5KGZ5_9SPHI</name>
<reference evidence="3" key="1">
    <citation type="journal article" date="2019" name="Int. J. Syst. Evol. Microbiol.">
        <title>The Global Catalogue of Microorganisms (GCM) 10K type strain sequencing project: providing services to taxonomists for standard genome sequencing and annotation.</title>
        <authorList>
            <consortium name="The Broad Institute Genomics Platform"/>
            <consortium name="The Broad Institute Genome Sequencing Center for Infectious Disease"/>
            <person name="Wu L."/>
            <person name="Ma J."/>
        </authorList>
    </citation>
    <scope>NUCLEOTIDE SEQUENCE [LARGE SCALE GENOMIC DNA]</scope>
    <source>
        <strain evidence="3">KCTC 42662</strain>
    </source>
</reference>
<sequence length="140" mass="16189">MEKEVQIEQVVAACTWRIRQQVLYPQGHLRDVQVDGDFDAVHFGAYHAHRLIGVVSLFEKDCKYQFRKFAVLPDHQQQGVGSSLMRAMLDVVQIWNGQLLWCNARIDAAPFYEKFGLSIVGQPFNKNQIDYVRMEKALSF</sequence>
<dbReference type="CDD" id="cd04301">
    <property type="entry name" value="NAT_SF"/>
    <property type="match status" value="1"/>
</dbReference>
<dbReference type="RefSeq" id="WP_380902115.1">
    <property type="nucleotide sequence ID" value="NZ_JBHUEG010000007.1"/>
</dbReference>
<evidence type="ECO:0000313" key="3">
    <source>
        <dbReference type="Proteomes" id="UP001597545"/>
    </source>
</evidence>
<dbReference type="Proteomes" id="UP001597545">
    <property type="component" value="Unassembled WGS sequence"/>
</dbReference>
<gene>
    <name evidence="2" type="ORF">ACFSR5_07035</name>
</gene>
<proteinExistence type="predicted"/>
<dbReference type="InterPro" id="IPR000182">
    <property type="entry name" value="GNAT_dom"/>
</dbReference>
<feature type="domain" description="N-acetyltransferase" evidence="1">
    <location>
        <begin position="1"/>
        <end position="139"/>
    </location>
</feature>
<organism evidence="2 3">
    <name type="scientific">Sphingobacterium suaedae</name>
    <dbReference type="NCBI Taxonomy" id="1686402"/>
    <lineage>
        <taxon>Bacteria</taxon>
        <taxon>Pseudomonadati</taxon>
        <taxon>Bacteroidota</taxon>
        <taxon>Sphingobacteriia</taxon>
        <taxon>Sphingobacteriales</taxon>
        <taxon>Sphingobacteriaceae</taxon>
        <taxon>Sphingobacterium</taxon>
    </lineage>
</organism>
<comment type="caution">
    <text evidence="2">The sequence shown here is derived from an EMBL/GenBank/DDBJ whole genome shotgun (WGS) entry which is preliminary data.</text>
</comment>
<protein>
    <submittedName>
        <fullName evidence="2">GNAT family N-acetyltransferase</fullName>
    </submittedName>
</protein>
<evidence type="ECO:0000313" key="2">
    <source>
        <dbReference type="EMBL" id="MFD2547398.1"/>
    </source>
</evidence>
<dbReference type="SUPFAM" id="SSF55729">
    <property type="entry name" value="Acyl-CoA N-acyltransferases (Nat)"/>
    <property type="match status" value="1"/>
</dbReference>
<accession>A0ABW5KGZ5</accession>